<organism evidence="1 2">
    <name type="scientific">Modestobacter roseus</name>
    <dbReference type="NCBI Taxonomy" id="1181884"/>
    <lineage>
        <taxon>Bacteria</taxon>
        <taxon>Bacillati</taxon>
        <taxon>Actinomycetota</taxon>
        <taxon>Actinomycetes</taxon>
        <taxon>Geodermatophilales</taxon>
        <taxon>Geodermatophilaceae</taxon>
        <taxon>Modestobacter</taxon>
    </lineage>
</organism>
<comment type="caution">
    <text evidence="1">The sequence shown here is derived from an EMBL/GenBank/DDBJ whole genome shotgun (WGS) entry which is preliminary data.</text>
</comment>
<evidence type="ECO:0000313" key="2">
    <source>
        <dbReference type="Proteomes" id="UP000321490"/>
    </source>
</evidence>
<accession>A0A562IY92</accession>
<name>A0A562IY92_9ACTN</name>
<dbReference type="RefSeq" id="WP_279526866.1">
    <property type="nucleotide sequence ID" value="NZ_VLKF01000001.1"/>
</dbReference>
<evidence type="ECO:0000313" key="1">
    <source>
        <dbReference type="EMBL" id="TWH75575.1"/>
    </source>
</evidence>
<protein>
    <submittedName>
        <fullName evidence="1">Uncharacterized protein</fullName>
    </submittedName>
</protein>
<sequence length="44" mass="4445">MSAALAASALAAALLLWVPPDAARRARVRSLAGPRRDRSAGCAG</sequence>
<dbReference type="Proteomes" id="UP000321490">
    <property type="component" value="Unassembled WGS sequence"/>
</dbReference>
<keyword evidence="2" id="KW-1185">Reference proteome</keyword>
<gene>
    <name evidence="1" type="ORF">JD78_04137</name>
</gene>
<reference evidence="1 2" key="1">
    <citation type="submission" date="2019-07" db="EMBL/GenBank/DDBJ databases">
        <title>R&amp;d 2014.</title>
        <authorList>
            <person name="Klenk H.-P."/>
        </authorList>
    </citation>
    <scope>NUCLEOTIDE SEQUENCE [LARGE SCALE GENOMIC DNA]</scope>
    <source>
        <strain evidence="1 2">DSM 45764</strain>
    </source>
</reference>
<dbReference type="AlphaFoldDB" id="A0A562IY92"/>
<dbReference type="EMBL" id="VLKF01000001">
    <property type="protein sequence ID" value="TWH75575.1"/>
    <property type="molecule type" value="Genomic_DNA"/>
</dbReference>
<proteinExistence type="predicted"/>